<dbReference type="Gene3D" id="3.20.20.140">
    <property type="entry name" value="Metal-dependent hydrolases"/>
    <property type="match status" value="1"/>
</dbReference>
<comment type="caution">
    <text evidence="6">The sequence shown here is derived from an EMBL/GenBank/DDBJ whole genome shotgun (WGS) entry which is preliminary data.</text>
</comment>
<sequence length="464" mass="51056">MKLYAENILLNDGWASKQTITIEQGLITAIDAGMIEGAEVAKGAVIPGMVNCHSHAFQRAFAGFSEQGSEGQDSFWTWRKIMYQFLAQLTDADAKNIAKQLYIEMLKMGYTRVAEFHYLHHDLDGSAYESSVKAEKSASLATMAQAIFEAAKESGIGLTLLPVLYQHSGFGEKAPTEGQRRFINSTKQFNQLVSDCFALSEQYTNTNVGIAPHSLRAVDKASLLSAVEHVRNIDNQAPIHIHISEQQKEVDDCLAHAGKRPVQWLLDNVELDKYWCLIHATHIDEAERKGIITKEAIAGICPTTEANLGDGIFPTTEFLAEKGTIAIGSDSHISVNPIEELRWLEYAQRLIKQQRAILASEEEASVGQNLWQRAAVGGAQSTNSNTGCLAIGKQADLLVLDMDSTKLFANANQHLLDSMIFASQQNPVSDVMVNGVWQIKAQQHAEQEQASDNFANLLIRLSAS</sequence>
<dbReference type="PANTHER" id="PTHR11271">
    <property type="entry name" value="GUANINE DEAMINASE"/>
    <property type="match status" value="1"/>
</dbReference>
<keyword evidence="4" id="KW-0862">Zinc</keyword>
<reference evidence="6 7" key="1">
    <citation type="submission" date="2014-08" db="EMBL/GenBank/DDBJ databases">
        <title>Genomic and Phenotypic Diversity of Colwellia psychrerythraea strains from Disparate Marine Basins.</title>
        <authorList>
            <person name="Techtmann S.M."/>
            <person name="Stelling S.C."/>
            <person name="Utturkar S.M."/>
            <person name="Alshibli N."/>
            <person name="Harris A."/>
            <person name="Brown S.D."/>
            <person name="Hazen T.C."/>
        </authorList>
    </citation>
    <scope>NUCLEOTIDE SEQUENCE [LARGE SCALE GENOMIC DNA]</scope>
    <source>
        <strain evidence="6 7">ND2E</strain>
    </source>
</reference>
<protein>
    <submittedName>
        <fullName evidence="6">Formiminoglutamate deiminase</fullName>
        <ecNumber evidence="6">3.5.4.28</ecNumber>
    </submittedName>
</protein>
<dbReference type="NCBIfam" id="NF006681">
    <property type="entry name" value="PRK09229.1-2"/>
    <property type="match status" value="1"/>
</dbReference>
<gene>
    <name evidence="6" type="ORF">ND2E_1171</name>
</gene>
<dbReference type="NCBIfam" id="NF006684">
    <property type="entry name" value="PRK09229.1-5"/>
    <property type="match status" value="1"/>
</dbReference>
<dbReference type="NCBIfam" id="TIGR02022">
    <property type="entry name" value="hutF"/>
    <property type="match status" value="1"/>
</dbReference>
<dbReference type="Proteomes" id="UP000029843">
    <property type="component" value="Unassembled WGS sequence"/>
</dbReference>
<dbReference type="EC" id="3.5.4.28" evidence="6"/>
<dbReference type="Gene3D" id="2.30.40.10">
    <property type="entry name" value="Urease, subunit C, domain 1"/>
    <property type="match status" value="1"/>
</dbReference>
<evidence type="ECO:0000256" key="1">
    <source>
        <dbReference type="ARBA" id="ARBA00001947"/>
    </source>
</evidence>
<evidence type="ECO:0000256" key="2">
    <source>
        <dbReference type="ARBA" id="ARBA00022723"/>
    </source>
</evidence>
<dbReference type="Pfam" id="PF01979">
    <property type="entry name" value="Amidohydro_1"/>
    <property type="match status" value="1"/>
</dbReference>
<keyword evidence="3 6" id="KW-0378">Hydrolase</keyword>
<evidence type="ECO:0000313" key="6">
    <source>
        <dbReference type="EMBL" id="KGJ95389.1"/>
    </source>
</evidence>
<dbReference type="InterPro" id="IPR011059">
    <property type="entry name" value="Metal-dep_hydrolase_composite"/>
</dbReference>
<evidence type="ECO:0000259" key="5">
    <source>
        <dbReference type="Pfam" id="PF01979"/>
    </source>
</evidence>
<name>A0A099KXE2_COLPS</name>
<dbReference type="InterPro" id="IPR010252">
    <property type="entry name" value="HutF"/>
</dbReference>
<dbReference type="AlphaFoldDB" id="A0A099KXE2"/>
<dbReference type="GO" id="GO:0050270">
    <property type="term" value="F:S-adenosylhomocysteine deaminase activity"/>
    <property type="evidence" value="ECO:0007669"/>
    <property type="project" value="UniProtKB-EC"/>
</dbReference>
<proteinExistence type="predicted"/>
<dbReference type="InterPro" id="IPR032466">
    <property type="entry name" value="Metal_Hydrolase"/>
</dbReference>
<feature type="domain" description="Amidohydrolase-related" evidence="5">
    <location>
        <begin position="45"/>
        <end position="436"/>
    </location>
</feature>
<dbReference type="GO" id="GO:0046872">
    <property type="term" value="F:metal ion binding"/>
    <property type="evidence" value="ECO:0007669"/>
    <property type="project" value="UniProtKB-KW"/>
</dbReference>
<dbReference type="RefSeq" id="WP_033091961.1">
    <property type="nucleotide sequence ID" value="NZ_JQED01000003.1"/>
</dbReference>
<dbReference type="OrthoDB" id="9807210at2"/>
<evidence type="ECO:0000256" key="4">
    <source>
        <dbReference type="ARBA" id="ARBA00022833"/>
    </source>
</evidence>
<dbReference type="SUPFAM" id="SSF51556">
    <property type="entry name" value="Metallo-dependent hydrolases"/>
    <property type="match status" value="1"/>
</dbReference>
<accession>A0A099KXE2</accession>
<dbReference type="InterPro" id="IPR006680">
    <property type="entry name" value="Amidohydro-rel"/>
</dbReference>
<evidence type="ECO:0000256" key="3">
    <source>
        <dbReference type="ARBA" id="ARBA00022801"/>
    </source>
</evidence>
<comment type="cofactor">
    <cofactor evidence="1">
        <name>Zn(2+)</name>
        <dbReference type="ChEBI" id="CHEBI:29105"/>
    </cofactor>
</comment>
<evidence type="ECO:0000313" key="7">
    <source>
        <dbReference type="Proteomes" id="UP000029843"/>
    </source>
</evidence>
<dbReference type="SUPFAM" id="SSF51338">
    <property type="entry name" value="Composite domain of metallo-dependent hydrolases"/>
    <property type="match status" value="1"/>
</dbReference>
<dbReference type="PANTHER" id="PTHR11271:SF48">
    <property type="entry name" value="AMIDOHYDROLASE-RELATED DOMAIN-CONTAINING PROTEIN"/>
    <property type="match status" value="1"/>
</dbReference>
<dbReference type="EMBL" id="JQED01000003">
    <property type="protein sequence ID" value="KGJ95389.1"/>
    <property type="molecule type" value="Genomic_DNA"/>
</dbReference>
<organism evidence="6 7">
    <name type="scientific">Colwellia psychrerythraea</name>
    <name type="common">Vibrio psychroerythus</name>
    <dbReference type="NCBI Taxonomy" id="28229"/>
    <lineage>
        <taxon>Bacteria</taxon>
        <taxon>Pseudomonadati</taxon>
        <taxon>Pseudomonadota</taxon>
        <taxon>Gammaproteobacteria</taxon>
        <taxon>Alteromonadales</taxon>
        <taxon>Colwelliaceae</taxon>
        <taxon>Colwellia</taxon>
    </lineage>
</organism>
<keyword evidence="2" id="KW-0479">Metal-binding</keyword>
<dbReference type="InterPro" id="IPR051607">
    <property type="entry name" value="Metallo-dep_hydrolases"/>
</dbReference>
<dbReference type="GO" id="GO:0005829">
    <property type="term" value="C:cytosol"/>
    <property type="evidence" value="ECO:0007669"/>
    <property type="project" value="TreeGrafter"/>
</dbReference>
<dbReference type="PATRIC" id="fig|28229.4.peg.159"/>